<organism evidence="9 10">
    <name type="scientific">Paralvinella palmiformis</name>
    <dbReference type="NCBI Taxonomy" id="53620"/>
    <lineage>
        <taxon>Eukaryota</taxon>
        <taxon>Metazoa</taxon>
        <taxon>Spiralia</taxon>
        <taxon>Lophotrochozoa</taxon>
        <taxon>Annelida</taxon>
        <taxon>Polychaeta</taxon>
        <taxon>Sedentaria</taxon>
        <taxon>Canalipalpata</taxon>
        <taxon>Terebellida</taxon>
        <taxon>Terebelliformia</taxon>
        <taxon>Alvinellidae</taxon>
        <taxon>Paralvinella</taxon>
    </lineage>
</organism>
<proteinExistence type="inferred from homology"/>
<dbReference type="InterPro" id="IPR013057">
    <property type="entry name" value="AA_transpt_TM"/>
</dbReference>
<evidence type="ECO:0000313" key="10">
    <source>
        <dbReference type="Proteomes" id="UP001208570"/>
    </source>
</evidence>
<reference evidence="9" key="1">
    <citation type="journal article" date="2023" name="Mol. Biol. Evol.">
        <title>Third-Generation Sequencing Reveals the Adaptive Role of the Epigenome in Three Deep-Sea Polychaetes.</title>
        <authorList>
            <person name="Perez M."/>
            <person name="Aroh O."/>
            <person name="Sun Y."/>
            <person name="Lan Y."/>
            <person name="Juniper S.K."/>
            <person name="Young C.R."/>
            <person name="Angers B."/>
            <person name="Qian P.Y."/>
        </authorList>
    </citation>
    <scope>NUCLEOTIDE SEQUENCE</scope>
    <source>
        <strain evidence="9">P08H-3</strain>
    </source>
</reference>
<evidence type="ECO:0000256" key="5">
    <source>
        <dbReference type="ARBA" id="ARBA00023180"/>
    </source>
</evidence>
<keyword evidence="5" id="KW-0325">Glycoprotein</keyword>
<evidence type="ECO:0000313" key="9">
    <source>
        <dbReference type="EMBL" id="KAK2154442.1"/>
    </source>
</evidence>
<dbReference type="GO" id="GO:0016020">
    <property type="term" value="C:membrane"/>
    <property type="evidence" value="ECO:0007669"/>
    <property type="project" value="UniProtKB-SubCell"/>
</dbReference>
<keyword evidence="4 7" id="KW-0472">Membrane</keyword>
<gene>
    <name evidence="9" type="ORF">LSH36_269g11035</name>
</gene>
<evidence type="ECO:0000256" key="3">
    <source>
        <dbReference type="ARBA" id="ARBA00022989"/>
    </source>
</evidence>
<feature type="domain" description="Amino acid transporter transmembrane" evidence="8">
    <location>
        <begin position="17"/>
        <end position="448"/>
    </location>
</feature>
<feature type="transmembrane region" description="Helical" evidence="7">
    <location>
        <begin position="387"/>
        <end position="411"/>
    </location>
</feature>
<evidence type="ECO:0000256" key="7">
    <source>
        <dbReference type="SAM" id="Phobius"/>
    </source>
</evidence>
<evidence type="ECO:0000256" key="1">
    <source>
        <dbReference type="ARBA" id="ARBA00004141"/>
    </source>
</evidence>
<keyword evidence="3 7" id="KW-1133">Transmembrane helix</keyword>
<comment type="caution">
    <text evidence="9">The sequence shown here is derived from an EMBL/GenBank/DDBJ whole genome shotgun (WGS) entry which is preliminary data.</text>
</comment>
<dbReference type="PANTHER" id="PTHR16189">
    <property type="entry name" value="TRANSMEMBRANE PROTEIN 104-RELATED"/>
    <property type="match status" value="1"/>
</dbReference>
<keyword evidence="2 7" id="KW-0812">Transmembrane</keyword>
<feature type="transmembrane region" description="Helical" evidence="7">
    <location>
        <begin position="436"/>
        <end position="461"/>
    </location>
</feature>
<dbReference type="PANTHER" id="PTHR16189:SF0">
    <property type="entry name" value="TRANSMEMBRANE PROTEIN 104"/>
    <property type="match status" value="1"/>
</dbReference>
<keyword evidence="10" id="KW-1185">Reference proteome</keyword>
<sequence length="463" mass="52221">MSTMADSLTETGSLYSAPVGLIYIFNLIVGTGALTMPKAFGEAGWLISIIGVGTLAFMSYLTSTFVIEAMATANAVRRLKRLELLREGQMASMFFSRLGKNIFYISLIVYLYGDLAIYGAAVPKSLRDVVCTFRLNGSHGDENFTRKLTDSDPCWPNVKSVSRLQAYRIFLAVFTVTLGPFVFFNIQKTKYLQIFTTLMRWLAFSMMISLSIIYLVNGHGQGKPKVADITKVPNLFGVCVYSFMCHHSLPSLATPIKNKSRLFSLFAFDYLLILGFYCVLSFTGIFTFPNDCLKDLYTLDFQRDNECHHQMLPITNIAFIQYYLALFPVFTLSTNFPIIGVTLRNNLKTLFHKEGRSYRWFVDRLVFPLAALIPPIIIAFITDNIQFLVGITGSFAGSGIQYFVPASLVLLSRRDIKSCLGSVPSSSHMSPFRHKAWIVFVFVWAVMCIMLIAISHLFSWIHY</sequence>
<dbReference type="EMBL" id="JAODUP010000269">
    <property type="protein sequence ID" value="KAK2154442.1"/>
    <property type="molecule type" value="Genomic_DNA"/>
</dbReference>
<accession>A0AAD9JKR0</accession>
<feature type="transmembrane region" description="Helical" evidence="7">
    <location>
        <begin position="265"/>
        <end position="288"/>
    </location>
</feature>
<evidence type="ECO:0000256" key="2">
    <source>
        <dbReference type="ARBA" id="ARBA00022692"/>
    </source>
</evidence>
<dbReference type="AlphaFoldDB" id="A0AAD9JKR0"/>
<evidence type="ECO:0000256" key="4">
    <source>
        <dbReference type="ARBA" id="ARBA00023136"/>
    </source>
</evidence>
<protein>
    <recommendedName>
        <fullName evidence="8">Amino acid transporter transmembrane domain-containing protein</fullName>
    </recommendedName>
</protein>
<feature type="transmembrane region" description="Helical" evidence="7">
    <location>
        <begin position="320"/>
        <end position="341"/>
    </location>
</feature>
<feature type="transmembrane region" description="Helical" evidence="7">
    <location>
        <begin position="45"/>
        <end position="71"/>
    </location>
</feature>
<comment type="similarity">
    <text evidence="6">Belongs to the TMEM104 family.</text>
</comment>
<feature type="transmembrane region" description="Helical" evidence="7">
    <location>
        <begin position="102"/>
        <end position="121"/>
    </location>
</feature>
<feature type="transmembrane region" description="Helical" evidence="7">
    <location>
        <begin position="12"/>
        <end position="33"/>
    </location>
</feature>
<comment type="subcellular location">
    <subcellularLocation>
        <location evidence="1">Membrane</location>
        <topology evidence="1">Multi-pass membrane protein</topology>
    </subcellularLocation>
</comment>
<evidence type="ECO:0000259" key="8">
    <source>
        <dbReference type="Pfam" id="PF01490"/>
    </source>
</evidence>
<feature type="transmembrane region" description="Helical" evidence="7">
    <location>
        <begin position="166"/>
        <end position="186"/>
    </location>
</feature>
<feature type="transmembrane region" description="Helical" evidence="7">
    <location>
        <begin position="235"/>
        <end position="253"/>
    </location>
</feature>
<dbReference type="Proteomes" id="UP001208570">
    <property type="component" value="Unassembled WGS sequence"/>
</dbReference>
<feature type="transmembrane region" description="Helical" evidence="7">
    <location>
        <begin position="198"/>
        <end position="215"/>
    </location>
</feature>
<name>A0AAD9JKR0_9ANNE</name>
<dbReference type="Pfam" id="PF01490">
    <property type="entry name" value="Aa_trans"/>
    <property type="match status" value="1"/>
</dbReference>
<feature type="transmembrane region" description="Helical" evidence="7">
    <location>
        <begin position="361"/>
        <end position="381"/>
    </location>
</feature>
<evidence type="ECO:0000256" key="6">
    <source>
        <dbReference type="ARBA" id="ARBA00038166"/>
    </source>
</evidence>